<proteinExistence type="predicted"/>
<dbReference type="GO" id="GO:0016158">
    <property type="term" value="F:inositol hexakisphosphate 3-phosphatase activity"/>
    <property type="evidence" value="ECO:0007669"/>
    <property type="project" value="InterPro"/>
</dbReference>
<feature type="domain" description="BPP" evidence="1">
    <location>
        <begin position="33"/>
        <end position="340"/>
    </location>
</feature>
<dbReference type="EMBL" id="SHAG01000050">
    <property type="protein sequence ID" value="RZO75046.1"/>
    <property type="molecule type" value="Genomic_DNA"/>
</dbReference>
<dbReference type="Gene3D" id="2.120.10.30">
    <property type="entry name" value="TolB, C-terminal domain"/>
    <property type="match status" value="1"/>
</dbReference>
<evidence type="ECO:0000313" key="3">
    <source>
        <dbReference type="Proteomes" id="UP000316199"/>
    </source>
</evidence>
<dbReference type="InterPro" id="IPR003431">
    <property type="entry name" value="B-propeller_Phytase"/>
</dbReference>
<dbReference type="InterPro" id="IPR011042">
    <property type="entry name" value="6-blade_b-propeller_TolB-like"/>
</dbReference>
<dbReference type="PROSITE" id="PS51257">
    <property type="entry name" value="PROKAR_LIPOPROTEIN"/>
    <property type="match status" value="1"/>
</dbReference>
<dbReference type="Pfam" id="PF02333">
    <property type="entry name" value="Phytase"/>
    <property type="match status" value="1"/>
</dbReference>
<protein>
    <submittedName>
        <fullName evidence="2">Phytase</fullName>
    </submittedName>
</protein>
<sequence length="344" mass="38117">MIIRGFLLSLITLPVIYACDYKLSHEKPREMEQEARLDSIPAVSPVRETLPVSSFGDAADDPAIWHTALGNTLILGTDKKSGLNVYNMTGDLRQFLAIGRVNNVDIAGSLAVATNRTTRTLDVLKLAKNEEVSKVASYPLPFADPYGVCAFRRGGLVHVFAGDKNGRLQYRALSEEGVLVDEREEDVWKFESQTEGCVISPTRRLLFVGEEEKGIHVFDINGPNLAHLKLLTHESLNFDIEGLTIYDRDQSEFLVASSQGDSTFVLFELPTLRYRLKFAIQSSKDGAIDGVTDTDGLAASGRNIPGFPLGLLVVQDGFNTRPKENQNFKVIDWRDIDDLLVSEQ</sequence>
<dbReference type="SUPFAM" id="SSF50956">
    <property type="entry name" value="Thermostable phytase (3-phytase)"/>
    <property type="match status" value="1"/>
</dbReference>
<evidence type="ECO:0000259" key="1">
    <source>
        <dbReference type="PROSITE" id="PS51662"/>
    </source>
</evidence>
<dbReference type="Proteomes" id="UP000316199">
    <property type="component" value="Unassembled WGS sequence"/>
</dbReference>
<dbReference type="AlphaFoldDB" id="A0A520RXR6"/>
<gene>
    <name evidence="2" type="ORF">EVA68_07875</name>
</gene>
<comment type="caution">
    <text evidence="2">The sequence shown here is derived from an EMBL/GenBank/DDBJ whole genome shotgun (WGS) entry which is preliminary data.</text>
</comment>
<dbReference type="PROSITE" id="PS51662">
    <property type="entry name" value="BP_PHYTASE"/>
    <property type="match status" value="1"/>
</dbReference>
<evidence type="ECO:0000313" key="2">
    <source>
        <dbReference type="EMBL" id="RZO75046.1"/>
    </source>
</evidence>
<organism evidence="2 3">
    <name type="scientific">OM182 bacterium</name>
    <dbReference type="NCBI Taxonomy" id="2510334"/>
    <lineage>
        <taxon>Bacteria</taxon>
        <taxon>Pseudomonadati</taxon>
        <taxon>Pseudomonadota</taxon>
        <taxon>Gammaproteobacteria</taxon>
        <taxon>OMG group</taxon>
        <taxon>OM182 clade</taxon>
    </lineage>
</organism>
<accession>A0A520RXR6</accession>
<reference evidence="2 3" key="1">
    <citation type="submission" date="2019-02" db="EMBL/GenBank/DDBJ databases">
        <title>Prokaryotic population dynamics and viral predation in marine succession experiment using metagenomics: the confinement effect.</title>
        <authorList>
            <person name="Haro-Moreno J.M."/>
            <person name="Rodriguez-Valera F."/>
            <person name="Lopez-Perez M."/>
        </authorList>
    </citation>
    <scope>NUCLEOTIDE SEQUENCE [LARGE SCALE GENOMIC DNA]</scope>
    <source>
        <strain evidence="2">MED-G157</strain>
    </source>
</reference>
<name>A0A520RXR6_9GAMM</name>